<keyword evidence="4" id="KW-1185">Reference proteome</keyword>
<accession>A0A9X0CWR6</accession>
<proteinExistence type="predicted"/>
<sequence>MPRYYIQGILDEMTRDEKTLTELIKEQGDIKAASQRQRERLEDMIDSVKSKVGEDLVNALTSLGPEDIQPDKGKEYRAGIDEVKGNEATISDILNDLSAENKELRDMNGELSSDLEMLKAKIGEELVEALLSQSVPIKELEFGEVISAVQDEEETLSNILWEQKEQRELIDNMLGKDLLNSILRKEDTLDTRHDADSTLELMAPAIMRKYDEDLENVIAVYEKELDNLSRENDSLKETLGKDLSLALLQMRKRPETPVGIDNIKQEIPPRTQDGNTGLMKQSLRVEKPSTAVRNDGKSPPLKAIEGRTLASQESSDSDITLTEDTDTGNDTEKETKESMKGSDVPKLETRGRKETEKERDIHPQRKKSSSDLTDEEDGIVKGSLNAPTIMRENGNTLEEVIAQYESNLIKPMSETGKQRAAMDSSMTTDRFKIEKPDGISKVDETMQGIIDSQEKNMEMLRILKERLGDDLVYALIHENRGRPLR</sequence>
<evidence type="ECO:0000313" key="4">
    <source>
        <dbReference type="Proteomes" id="UP001163046"/>
    </source>
</evidence>
<evidence type="ECO:0000256" key="1">
    <source>
        <dbReference type="SAM" id="Coils"/>
    </source>
</evidence>
<feature type="coiled-coil region" evidence="1">
    <location>
        <begin position="211"/>
        <end position="238"/>
    </location>
</feature>
<organism evidence="3 4">
    <name type="scientific">Desmophyllum pertusum</name>
    <dbReference type="NCBI Taxonomy" id="174260"/>
    <lineage>
        <taxon>Eukaryota</taxon>
        <taxon>Metazoa</taxon>
        <taxon>Cnidaria</taxon>
        <taxon>Anthozoa</taxon>
        <taxon>Hexacorallia</taxon>
        <taxon>Scleractinia</taxon>
        <taxon>Caryophylliina</taxon>
        <taxon>Caryophylliidae</taxon>
        <taxon>Desmophyllum</taxon>
    </lineage>
</organism>
<feature type="compositionally biased region" description="Polar residues" evidence="2">
    <location>
        <begin position="309"/>
        <end position="320"/>
    </location>
</feature>
<keyword evidence="1" id="KW-0175">Coiled coil</keyword>
<dbReference type="Proteomes" id="UP001163046">
    <property type="component" value="Unassembled WGS sequence"/>
</dbReference>
<feature type="compositionally biased region" description="Basic and acidic residues" evidence="2">
    <location>
        <begin position="330"/>
        <end position="363"/>
    </location>
</feature>
<feature type="region of interest" description="Disordered" evidence="2">
    <location>
        <begin position="256"/>
        <end position="380"/>
    </location>
</feature>
<dbReference type="AlphaFoldDB" id="A0A9X0CWR6"/>
<feature type="coiled-coil region" evidence="1">
    <location>
        <begin position="94"/>
        <end position="121"/>
    </location>
</feature>
<protein>
    <submittedName>
        <fullName evidence="3">Uncharacterized protein</fullName>
    </submittedName>
</protein>
<dbReference type="OrthoDB" id="10690049at2759"/>
<comment type="caution">
    <text evidence="3">The sequence shown here is derived from an EMBL/GenBank/DDBJ whole genome shotgun (WGS) entry which is preliminary data.</text>
</comment>
<evidence type="ECO:0000256" key="2">
    <source>
        <dbReference type="SAM" id="MobiDB-lite"/>
    </source>
</evidence>
<name>A0A9X0CWR6_9CNID</name>
<dbReference type="EMBL" id="MU826406">
    <property type="protein sequence ID" value="KAJ7376244.1"/>
    <property type="molecule type" value="Genomic_DNA"/>
</dbReference>
<reference evidence="3" key="1">
    <citation type="submission" date="2023-01" db="EMBL/GenBank/DDBJ databases">
        <title>Genome assembly of the deep-sea coral Lophelia pertusa.</title>
        <authorList>
            <person name="Herrera S."/>
            <person name="Cordes E."/>
        </authorList>
    </citation>
    <scope>NUCLEOTIDE SEQUENCE</scope>
    <source>
        <strain evidence="3">USNM1676648</strain>
        <tissue evidence="3">Polyp</tissue>
    </source>
</reference>
<evidence type="ECO:0000313" key="3">
    <source>
        <dbReference type="EMBL" id="KAJ7376244.1"/>
    </source>
</evidence>
<gene>
    <name evidence="3" type="ORF">OS493_035905</name>
</gene>